<feature type="site" description="Interaction with substrate tRNA" evidence="10">
    <location>
        <position position="103"/>
    </location>
</feature>
<evidence type="ECO:0000256" key="13">
    <source>
        <dbReference type="RuleBase" id="RU003785"/>
    </source>
</evidence>
<comment type="catalytic activity">
    <reaction evidence="9 10 11">
        <text>adenosine(37) in tRNA + dimethylallyl diphosphate = N(6)-dimethylallyladenosine(37) in tRNA + diphosphate</text>
        <dbReference type="Rhea" id="RHEA:26482"/>
        <dbReference type="Rhea" id="RHEA-COMP:10162"/>
        <dbReference type="Rhea" id="RHEA-COMP:10375"/>
        <dbReference type="ChEBI" id="CHEBI:33019"/>
        <dbReference type="ChEBI" id="CHEBI:57623"/>
        <dbReference type="ChEBI" id="CHEBI:74411"/>
        <dbReference type="ChEBI" id="CHEBI:74415"/>
        <dbReference type="EC" id="2.5.1.75"/>
    </reaction>
</comment>
<dbReference type="AlphaFoldDB" id="A0A1B6VG82"/>
<keyword evidence="5 10" id="KW-0819">tRNA processing</keyword>
<keyword evidence="4 10" id="KW-0808">Transferase</keyword>
<evidence type="ECO:0000256" key="6">
    <source>
        <dbReference type="ARBA" id="ARBA00022741"/>
    </source>
</evidence>
<dbReference type="HAMAP" id="MF_00185">
    <property type="entry name" value="IPP_trans"/>
    <property type="match status" value="1"/>
</dbReference>
<dbReference type="GO" id="GO:0005524">
    <property type="term" value="F:ATP binding"/>
    <property type="evidence" value="ECO:0007669"/>
    <property type="project" value="UniProtKB-UniRule"/>
</dbReference>
<feature type="binding site" evidence="10">
    <location>
        <begin position="12"/>
        <end position="19"/>
    </location>
    <ligand>
        <name>ATP</name>
        <dbReference type="ChEBI" id="CHEBI:30616"/>
    </ligand>
</feature>
<evidence type="ECO:0000256" key="7">
    <source>
        <dbReference type="ARBA" id="ARBA00022840"/>
    </source>
</evidence>
<dbReference type="PANTHER" id="PTHR11088:SF60">
    <property type="entry name" value="TRNA DIMETHYLALLYLTRANSFERASE"/>
    <property type="match status" value="1"/>
</dbReference>
<comment type="subunit">
    <text evidence="10">Monomer.</text>
</comment>
<comment type="cofactor">
    <cofactor evidence="1 10">
        <name>Mg(2+)</name>
        <dbReference type="ChEBI" id="CHEBI:18420"/>
    </cofactor>
</comment>
<dbReference type="SUPFAM" id="SSF52540">
    <property type="entry name" value="P-loop containing nucleoside triphosphate hydrolases"/>
    <property type="match status" value="1"/>
</dbReference>
<keyword evidence="7 10" id="KW-0067">ATP-binding</keyword>
<dbReference type="GO" id="GO:0052381">
    <property type="term" value="F:tRNA dimethylallyltransferase activity"/>
    <property type="evidence" value="ECO:0007669"/>
    <property type="project" value="UniProtKB-UniRule"/>
</dbReference>
<comment type="caution">
    <text evidence="14">The sequence shown here is derived from an EMBL/GenBank/DDBJ whole genome shotgun (WGS) entry which is preliminary data.</text>
</comment>
<comment type="similarity">
    <text evidence="3 10 13">Belongs to the IPP transferase family.</text>
</comment>
<feature type="region of interest" description="Interaction with substrate tRNA" evidence="10">
    <location>
        <begin position="161"/>
        <end position="165"/>
    </location>
</feature>
<evidence type="ECO:0000256" key="3">
    <source>
        <dbReference type="ARBA" id="ARBA00005842"/>
    </source>
</evidence>
<feature type="region of interest" description="Interaction with substrate tRNA" evidence="10">
    <location>
        <begin position="37"/>
        <end position="40"/>
    </location>
</feature>
<dbReference type="RefSeq" id="WP_064275491.1">
    <property type="nucleotide sequence ID" value="NZ_LUTU01000018.1"/>
</dbReference>
<dbReference type="Gene3D" id="1.10.20.140">
    <property type="match status" value="1"/>
</dbReference>
<feature type="site" description="Interaction with substrate tRNA" evidence="10">
    <location>
        <position position="125"/>
    </location>
</feature>
<accession>A0A1B6VG82</accession>
<evidence type="ECO:0000313" key="15">
    <source>
        <dbReference type="Proteomes" id="UP000077786"/>
    </source>
</evidence>
<dbReference type="Pfam" id="PF01715">
    <property type="entry name" value="IPPT"/>
    <property type="match status" value="1"/>
</dbReference>
<dbReference type="Proteomes" id="UP000077786">
    <property type="component" value="Unassembled WGS sequence"/>
</dbReference>
<evidence type="ECO:0000256" key="1">
    <source>
        <dbReference type="ARBA" id="ARBA00001946"/>
    </source>
</evidence>
<comment type="caution">
    <text evidence="10">Lacks conserved residue(s) required for the propagation of feature annotation.</text>
</comment>
<dbReference type="EMBL" id="LUTU01000018">
    <property type="protein sequence ID" value="OAJ66225.1"/>
    <property type="molecule type" value="Genomic_DNA"/>
</dbReference>
<dbReference type="Gene3D" id="3.40.50.300">
    <property type="entry name" value="P-loop containing nucleotide triphosphate hydrolases"/>
    <property type="match status" value="1"/>
</dbReference>
<keyword evidence="6 10" id="KW-0547">Nucleotide-binding</keyword>
<dbReference type="NCBIfam" id="TIGR00174">
    <property type="entry name" value="miaA"/>
    <property type="match status" value="1"/>
</dbReference>
<evidence type="ECO:0000313" key="14">
    <source>
        <dbReference type="EMBL" id="OAJ66225.1"/>
    </source>
</evidence>
<dbReference type="OrthoDB" id="9776390at2"/>
<evidence type="ECO:0000256" key="8">
    <source>
        <dbReference type="ARBA" id="ARBA00022842"/>
    </source>
</evidence>
<evidence type="ECO:0000256" key="4">
    <source>
        <dbReference type="ARBA" id="ARBA00022679"/>
    </source>
</evidence>
<comment type="function">
    <text evidence="2 10 12">Catalyzes the transfer of a dimethylallyl group onto the adenine at position 37 in tRNAs that read codons beginning with uridine, leading to the formation of N6-(dimethylallyl)adenosine (i(6)A).</text>
</comment>
<dbReference type="EC" id="2.5.1.75" evidence="10"/>
<evidence type="ECO:0000256" key="12">
    <source>
        <dbReference type="RuleBase" id="RU003784"/>
    </source>
</evidence>
<dbReference type="GO" id="GO:0006400">
    <property type="term" value="P:tRNA modification"/>
    <property type="evidence" value="ECO:0007669"/>
    <property type="project" value="TreeGrafter"/>
</dbReference>
<feature type="binding site" evidence="10">
    <location>
        <begin position="14"/>
        <end position="19"/>
    </location>
    <ligand>
        <name>substrate</name>
    </ligand>
</feature>
<organism evidence="14 15">
    <name type="scientific">Gluconobacter cerinus</name>
    <dbReference type="NCBI Taxonomy" id="38307"/>
    <lineage>
        <taxon>Bacteria</taxon>
        <taxon>Pseudomonadati</taxon>
        <taxon>Pseudomonadota</taxon>
        <taxon>Alphaproteobacteria</taxon>
        <taxon>Acetobacterales</taxon>
        <taxon>Acetobacteraceae</taxon>
        <taxon>Gluconobacter</taxon>
    </lineage>
</organism>
<keyword evidence="8 10" id="KW-0460">Magnesium</keyword>
<gene>
    <name evidence="10" type="primary">miaA</name>
    <name evidence="14" type="ORF">A0123_03077</name>
</gene>
<dbReference type="InterPro" id="IPR039657">
    <property type="entry name" value="Dimethylallyltransferase"/>
</dbReference>
<evidence type="ECO:0000256" key="10">
    <source>
        <dbReference type="HAMAP-Rule" id="MF_00185"/>
    </source>
</evidence>
<proteinExistence type="inferred from homology"/>
<dbReference type="PATRIC" id="fig|38307.3.peg.3219"/>
<dbReference type="InterPro" id="IPR018022">
    <property type="entry name" value="IPT"/>
</dbReference>
<name>A0A1B6VG82_9PROT</name>
<dbReference type="PANTHER" id="PTHR11088">
    <property type="entry name" value="TRNA DIMETHYLALLYLTRANSFERASE"/>
    <property type="match status" value="1"/>
</dbReference>
<evidence type="ECO:0000256" key="2">
    <source>
        <dbReference type="ARBA" id="ARBA00003213"/>
    </source>
</evidence>
<evidence type="ECO:0000256" key="9">
    <source>
        <dbReference type="ARBA" id="ARBA00049563"/>
    </source>
</evidence>
<protein>
    <recommendedName>
        <fullName evidence="10">tRNA dimethylallyltransferase</fullName>
        <ecNumber evidence="10">2.5.1.75</ecNumber>
    </recommendedName>
    <alternativeName>
        <fullName evidence="10">Dimethylallyl diphosphate:tRNA dimethylallyltransferase</fullName>
        <shortName evidence="10">DMAPP:tRNA dimethylallyltransferase</shortName>
        <shortName evidence="10">DMATase</shortName>
    </alternativeName>
    <alternativeName>
        <fullName evidence="10">Isopentenyl-diphosphate:tRNA isopentenyltransferase</fullName>
        <shortName evidence="10">IPP transferase</shortName>
        <shortName evidence="10">IPPT</shortName>
        <shortName evidence="10">IPTase</shortName>
    </alternativeName>
</protein>
<dbReference type="InterPro" id="IPR027417">
    <property type="entry name" value="P-loop_NTPase"/>
</dbReference>
<reference evidence="14 15" key="1">
    <citation type="submission" date="2016-03" db="EMBL/GenBank/DDBJ databases">
        <title>Draft genome sequence of Gluconobacter cerinus strain CECT 9110.</title>
        <authorList>
            <person name="Sainz F."/>
            <person name="Mas A."/>
            <person name="Torija M.J."/>
        </authorList>
    </citation>
    <scope>NUCLEOTIDE SEQUENCE [LARGE SCALE GENOMIC DNA]</scope>
    <source>
        <strain evidence="14 15">CECT 9110</strain>
    </source>
</reference>
<evidence type="ECO:0000256" key="5">
    <source>
        <dbReference type="ARBA" id="ARBA00022694"/>
    </source>
</evidence>
<sequence>MNAPKTAIIVAGPTCSGKSALALDLARTFNGTVINADSMQVYRDLHILTARPDAADEAVVPHRLYGVLDAATPGSVAWWREQALTEMDAAWRAGRLPILCGGTGMYLRALTDGLVEVPDPGDSARQEARTLAQDIGPAALHEKLLEVDPETASTLRPNDTQRISRAWEVWRGTGHGLVWWRAQPGLPAAPCRFVSVLLDPPREELRASLDARFSQMLEAGALDEVRQLVARGLDSVLPAMRAHGVPELAAVLQGDVMIEAARQAAVLATGRYTRRQATWFRHHALGSDGNSMVSFRRYTPFAQESKTEHEKIENFISERVDESYRTVLNPAPHTP</sequence>
<evidence type="ECO:0000256" key="11">
    <source>
        <dbReference type="RuleBase" id="RU003783"/>
    </source>
</evidence>